<feature type="region of interest" description="Disordered" evidence="1">
    <location>
        <begin position="41"/>
        <end position="74"/>
    </location>
</feature>
<protein>
    <submittedName>
        <fullName evidence="2">Uncharacterized protein</fullName>
    </submittedName>
</protein>
<evidence type="ECO:0000313" key="2">
    <source>
        <dbReference type="EMBL" id="RLN38930.1"/>
    </source>
</evidence>
<sequence length="74" mass="7759">MTWCLRPCRRYLPHRRGVAPGERHDGGEEGRVEVAVVAEVGSASGSSERTARAESAAASASPAAPVPETELEDA</sequence>
<comment type="caution">
    <text evidence="2">The sequence shown here is derived from an EMBL/GenBank/DDBJ whole genome shotgun (WGS) entry which is preliminary data.</text>
</comment>
<dbReference type="AlphaFoldDB" id="A0A3L6TFE6"/>
<dbReference type="EMBL" id="PQIB02000001">
    <property type="protein sequence ID" value="RLN38930.1"/>
    <property type="molecule type" value="Genomic_DNA"/>
</dbReference>
<evidence type="ECO:0000256" key="1">
    <source>
        <dbReference type="SAM" id="MobiDB-lite"/>
    </source>
</evidence>
<dbReference type="Proteomes" id="UP000275267">
    <property type="component" value="Unassembled WGS sequence"/>
</dbReference>
<evidence type="ECO:0000313" key="3">
    <source>
        <dbReference type="Proteomes" id="UP000275267"/>
    </source>
</evidence>
<gene>
    <name evidence="2" type="ORF">C2845_PM01G09030</name>
</gene>
<accession>A0A3L6TFE6</accession>
<organism evidence="2 3">
    <name type="scientific">Panicum miliaceum</name>
    <name type="common">Proso millet</name>
    <name type="synonym">Broomcorn millet</name>
    <dbReference type="NCBI Taxonomy" id="4540"/>
    <lineage>
        <taxon>Eukaryota</taxon>
        <taxon>Viridiplantae</taxon>
        <taxon>Streptophyta</taxon>
        <taxon>Embryophyta</taxon>
        <taxon>Tracheophyta</taxon>
        <taxon>Spermatophyta</taxon>
        <taxon>Magnoliopsida</taxon>
        <taxon>Liliopsida</taxon>
        <taxon>Poales</taxon>
        <taxon>Poaceae</taxon>
        <taxon>PACMAD clade</taxon>
        <taxon>Panicoideae</taxon>
        <taxon>Panicodae</taxon>
        <taxon>Paniceae</taxon>
        <taxon>Panicinae</taxon>
        <taxon>Panicum</taxon>
        <taxon>Panicum sect. Panicum</taxon>
    </lineage>
</organism>
<name>A0A3L6TFE6_PANMI</name>
<feature type="compositionally biased region" description="Low complexity" evidence="1">
    <location>
        <begin position="41"/>
        <end position="63"/>
    </location>
</feature>
<keyword evidence="3" id="KW-1185">Reference proteome</keyword>
<proteinExistence type="predicted"/>
<reference evidence="3" key="1">
    <citation type="journal article" date="2019" name="Nat. Commun.">
        <title>The genome of broomcorn millet.</title>
        <authorList>
            <person name="Zou C."/>
            <person name="Miki D."/>
            <person name="Li D."/>
            <person name="Tang Q."/>
            <person name="Xiao L."/>
            <person name="Rajput S."/>
            <person name="Deng P."/>
            <person name="Jia W."/>
            <person name="Huang R."/>
            <person name="Zhang M."/>
            <person name="Sun Y."/>
            <person name="Hu J."/>
            <person name="Fu X."/>
            <person name="Schnable P.S."/>
            <person name="Li F."/>
            <person name="Zhang H."/>
            <person name="Feng B."/>
            <person name="Zhu X."/>
            <person name="Liu R."/>
            <person name="Schnable J.C."/>
            <person name="Zhu J.-K."/>
            <person name="Zhang H."/>
        </authorList>
    </citation>
    <scope>NUCLEOTIDE SEQUENCE [LARGE SCALE GENOMIC DNA]</scope>
</reference>